<keyword evidence="5" id="KW-0001">2Fe-2S</keyword>
<evidence type="ECO:0000256" key="10">
    <source>
        <dbReference type="ARBA" id="ARBA00023014"/>
    </source>
</evidence>
<dbReference type="GO" id="GO:0051537">
    <property type="term" value="F:2 iron, 2 sulfur cluster binding"/>
    <property type="evidence" value="ECO:0007669"/>
    <property type="project" value="UniProtKB-KW"/>
</dbReference>
<evidence type="ECO:0000256" key="11">
    <source>
        <dbReference type="ARBA" id="ARBA00023063"/>
    </source>
</evidence>
<keyword evidence="7" id="KW-0274">FAD</keyword>
<evidence type="ECO:0000313" key="15">
    <source>
        <dbReference type="EMBL" id="VEA67842.1"/>
    </source>
</evidence>
<proteinExistence type="predicted"/>
<gene>
    <name evidence="15" type="ORF">NCTC9419_00040</name>
</gene>
<feature type="domain" description="Nitrite/Sulfite reductase ferredoxin-like" evidence="13">
    <location>
        <begin position="187"/>
        <end position="249"/>
    </location>
</feature>
<evidence type="ECO:0000259" key="13">
    <source>
        <dbReference type="Pfam" id="PF03460"/>
    </source>
</evidence>
<protein>
    <submittedName>
        <fullName evidence="15">Nitrite reductase subunit NirD</fullName>
    </submittedName>
</protein>
<keyword evidence="4" id="KW-0285">Flavoprotein</keyword>
<evidence type="ECO:0000256" key="2">
    <source>
        <dbReference type="ARBA" id="ARBA00001974"/>
    </source>
</evidence>
<dbReference type="InterPro" id="IPR052034">
    <property type="entry name" value="NasD-like"/>
</dbReference>
<keyword evidence="10" id="KW-0411">Iron-sulfur</keyword>
<accession>A0A447QD03</accession>
<reference evidence="15 16" key="1">
    <citation type="submission" date="2018-12" db="EMBL/GenBank/DDBJ databases">
        <authorList>
            <consortium name="Pathogen Informatics"/>
        </authorList>
    </citation>
    <scope>NUCLEOTIDE SEQUENCE [LARGE SCALE GENOMIC DNA]</scope>
    <source>
        <strain evidence="15 16">NCTC9419</strain>
    </source>
</reference>
<dbReference type="CDD" id="cd19944">
    <property type="entry name" value="NirB_Fer2_BFD-like_2"/>
    <property type="match status" value="1"/>
</dbReference>
<dbReference type="Gene3D" id="3.90.480.20">
    <property type="match status" value="1"/>
</dbReference>
<evidence type="ECO:0000256" key="5">
    <source>
        <dbReference type="ARBA" id="ARBA00022714"/>
    </source>
</evidence>
<name>A0A447QD03_SERRU</name>
<evidence type="ECO:0000259" key="14">
    <source>
        <dbReference type="Pfam" id="PF04324"/>
    </source>
</evidence>
<dbReference type="SUPFAM" id="SSF55124">
    <property type="entry name" value="Nitrite/Sulfite reductase N-terminal domain-like"/>
    <property type="match status" value="1"/>
</dbReference>
<dbReference type="Pfam" id="PF03460">
    <property type="entry name" value="NIR_SIR_ferr"/>
    <property type="match status" value="1"/>
</dbReference>
<keyword evidence="11" id="KW-0534">Nitrate assimilation</keyword>
<keyword evidence="8" id="KW-0560">Oxidoreductase</keyword>
<comment type="cofactor">
    <cofactor evidence="1">
        <name>[4Fe-4S] cluster</name>
        <dbReference type="ChEBI" id="CHEBI:49883"/>
    </cofactor>
</comment>
<dbReference type="Gene3D" id="1.10.10.1100">
    <property type="entry name" value="BFD-like [2Fe-2S]-binding domain"/>
    <property type="match status" value="1"/>
</dbReference>
<comment type="cofactor">
    <cofactor evidence="12">
        <name>[2Fe-2S] cluster</name>
        <dbReference type="ChEBI" id="CHEBI:190135"/>
    </cofactor>
</comment>
<dbReference type="PANTHER" id="PTHR43809:SF1">
    <property type="entry name" value="NITRITE REDUCTASE (NADH) LARGE SUBUNIT"/>
    <property type="match status" value="1"/>
</dbReference>
<evidence type="ECO:0000256" key="4">
    <source>
        <dbReference type="ARBA" id="ARBA00022630"/>
    </source>
</evidence>
<organism evidence="15 16">
    <name type="scientific">Serratia rubidaea</name>
    <name type="common">Serratia marinorubra</name>
    <dbReference type="NCBI Taxonomy" id="61652"/>
    <lineage>
        <taxon>Bacteria</taxon>
        <taxon>Pseudomonadati</taxon>
        <taxon>Pseudomonadota</taxon>
        <taxon>Gammaproteobacteria</taxon>
        <taxon>Enterobacterales</taxon>
        <taxon>Yersiniaceae</taxon>
        <taxon>Serratia</taxon>
    </lineage>
</organism>
<dbReference type="PANTHER" id="PTHR43809">
    <property type="entry name" value="NITRITE REDUCTASE (NADH) LARGE SUBUNIT"/>
    <property type="match status" value="1"/>
</dbReference>
<sequence>MGDSAEYSTLLQTMLNDLPLPAAPESLILPAGAGDAPKALGVAALPAGAQICSCHSVSKGDIGAAVEQGCGDLAAVKSCTKAGTGCGGCTALVKQLLEHELAQRGVEVKKDVCEHFAYSRQELYHLVRVGNIRSFDALMAKHGRGHGCEVCKPLAASILASCWNEHLLEPQHLPLQDTNDRFFANIQKDGTYSVVPRVPAGEITPQGLIAIGQIAQRYQLYTKITGGQRVDMFGARLEQLPEIWQQLVEPALKPATPTANRCAR</sequence>
<evidence type="ECO:0000256" key="8">
    <source>
        <dbReference type="ARBA" id="ARBA00023002"/>
    </source>
</evidence>
<dbReference type="FunFam" id="1.10.10.1100:FF:000002">
    <property type="entry name" value="Nitrite reductase large subunit"/>
    <property type="match status" value="1"/>
</dbReference>
<dbReference type="Pfam" id="PF04324">
    <property type="entry name" value="Fer2_BFD"/>
    <property type="match status" value="1"/>
</dbReference>
<evidence type="ECO:0000256" key="1">
    <source>
        <dbReference type="ARBA" id="ARBA00001966"/>
    </source>
</evidence>
<dbReference type="EMBL" id="LR134155">
    <property type="protein sequence ID" value="VEA67842.1"/>
    <property type="molecule type" value="Genomic_DNA"/>
</dbReference>
<evidence type="ECO:0000256" key="9">
    <source>
        <dbReference type="ARBA" id="ARBA00023004"/>
    </source>
</evidence>
<keyword evidence="9" id="KW-0408">Iron</keyword>
<comment type="cofactor">
    <cofactor evidence="2">
        <name>FAD</name>
        <dbReference type="ChEBI" id="CHEBI:57692"/>
    </cofactor>
</comment>
<dbReference type="InterPro" id="IPR041854">
    <property type="entry name" value="BFD-like_2Fe2S-bd_dom_sf"/>
</dbReference>
<dbReference type="GO" id="GO:0042128">
    <property type="term" value="P:nitrate assimilation"/>
    <property type="evidence" value="ECO:0007669"/>
    <property type="project" value="UniProtKB-KW"/>
</dbReference>
<evidence type="ECO:0000256" key="6">
    <source>
        <dbReference type="ARBA" id="ARBA00022723"/>
    </source>
</evidence>
<evidence type="ECO:0000256" key="12">
    <source>
        <dbReference type="ARBA" id="ARBA00034078"/>
    </source>
</evidence>
<evidence type="ECO:0000313" key="16">
    <source>
        <dbReference type="Proteomes" id="UP000271603"/>
    </source>
</evidence>
<dbReference type="InterPro" id="IPR036136">
    <property type="entry name" value="Nit/Sulf_reduc_fer-like_dom_sf"/>
</dbReference>
<feature type="domain" description="BFD-like [2Fe-2S]-binding" evidence="14">
    <location>
        <begin position="51"/>
        <end position="98"/>
    </location>
</feature>
<dbReference type="InterPro" id="IPR005117">
    <property type="entry name" value="NiRdtase/SiRdtase_haem-b_fer"/>
</dbReference>
<keyword evidence="3" id="KW-0349">Heme</keyword>
<keyword evidence="6" id="KW-0479">Metal-binding</keyword>
<dbReference type="AlphaFoldDB" id="A0A447QD03"/>
<dbReference type="Proteomes" id="UP000271603">
    <property type="component" value="Chromosome"/>
</dbReference>
<dbReference type="GO" id="GO:0046872">
    <property type="term" value="F:metal ion binding"/>
    <property type="evidence" value="ECO:0007669"/>
    <property type="project" value="UniProtKB-KW"/>
</dbReference>
<dbReference type="GO" id="GO:0016491">
    <property type="term" value="F:oxidoreductase activity"/>
    <property type="evidence" value="ECO:0007669"/>
    <property type="project" value="UniProtKB-KW"/>
</dbReference>
<evidence type="ECO:0000256" key="3">
    <source>
        <dbReference type="ARBA" id="ARBA00022617"/>
    </source>
</evidence>
<evidence type="ECO:0000256" key="7">
    <source>
        <dbReference type="ARBA" id="ARBA00022827"/>
    </source>
</evidence>
<dbReference type="InterPro" id="IPR007419">
    <property type="entry name" value="BFD-like_2Fe2S-bd_dom"/>
</dbReference>